<dbReference type="Pfam" id="PF00096">
    <property type="entry name" value="zf-C2H2"/>
    <property type="match status" value="1"/>
</dbReference>
<dbReference type="SUPFAM" id="SSF57667">
    <property type="entry name" value="beta-beta-alpha zinc fingers"/>
    <property type="match status" value="2"/>
</dbReference>
<keyword evidence="6" id="KW-0539">Nucleus</keyword>
<keyword evidence="3" id="KW-0677">Repeat</keyword>
<sequence>MSTYCNRCERPFVHRRAYQSHLEDSPRHHICFVANCDNDYGNVNHLRQHARDKHTACSDCEETFNSPSDLFAHVRSTLHVGRNFACACGDGFGSPAGILLHIENGGCKKYTGHKLMHLIGISVRKHASTPCKPGANIRIGKKSGFIVNPTQALQDEYGDHKRIAYHPKFRNYVCQYCLDYFDDSDDLERHLSNAEKCTGSIRYICDNCDEEFGYPSGLCQHYESRSC</sequence>
<comment type="subcellular location">
    <subcellularLocation>
        <location evidence="1">Nucleus</location>
    </subcellularLocation>
</comment>
<evidence type="ECO:0000256" key="6">
    <source>
        <dbReference type="ARBA" id="ARBA00023242"/>
    </source>
</evidence>
<gene>
    <name evidence="9" type="ORF">TWF506_009212</name>
</gene>
<dbReference type="PROSITE" id="PS00028">
    <property type="entry name" value="ZINC_FINGER_C2H2_1"/>
    <property type="match status" value="1"/>
</dbReference>
<dbReference type="PANTHER" id="PTHR24394:SF29">
    <property type="entry name" value="MYONEURIN"/>
    <property type="match status" value="1"/>
</dbReference>
<organism evidence="9 10">
    <name type="scientific">Arthrobotrys conoides</name>
    <dbReference type="NCBI Taxonomy" id="74498"/>
    <lineage>
        <taxon>Eukaryota</taxon>
        <taxon>Fungi</taxon>
        <taxon>Dikarya</taxon>
        <taxon>Ascomycota</taxon>
        <taxon>Pezizomycotina</taxon>
        <taxon>Orbiliomycetes</taxon>
        <taxon>Orbiliales</taxon>
        <taxon>Orbiliaceae</taxon>
        <taxon>Arthrobotrys</taxon>
    </lineage>
</organism>
<keyword evidence="5" id="KW-0862">Zinc</keyword>
<dbReference type="InterPro" id="IPR013087">
    <property type="entry name" value="Znf_C2H2_type"/>
</dbReference>
<dbReference type="EMBL" id="JAVHJM010000006">
    <property type="protein sequence ID" value="KAK6513049.1"/>
    <property type="molecule type" value="Genomic_DNA"/>
</dbReference>
<evidence type="ECO:0000256" key="2">
    <source>
        <dbReference type="ARBA" id="ARBA00022723"/>
    </source>
</evidence>
<evidence type="ECO:0000313" key="10">
    <source>
        <dbReference type="Proteomes" id="UP001307849"/>
    </source>
</evidence>
<evidence type="ECO:0000256" key="1">
    <source>
        <dbReference type="ARBA" id="ARBA00004123"/>
    </source>
</evidence>
<name>A0AAN8NKH9_9PEZI</name>
<evidence type="ECO:0000256" key="5">
    <source>
        <dbReference type="ARBA" id="ARBA00022833"/>
    </source>
</evidence>
<dbReference type="Gene3D" id="3.30.160.60">
    <property type="entry name" value="Classic Zinc Finger"/>
    <property type="match status" value="2"/>
</dbReference>
<reference evidence="9 10" key="1">
    <citation type="submission" date="2019-10" db="EMBL/GenBank/DDBJ databases">
        <authorList>
            <person name="Palmer J.M."/>
        </authorList>
    </citation>
    <scope>NUCLEOTIDE SEQUENCE [LARGE SCALE GENOMIC DNA]</scope>
    <source>
        <strain evidence="9 10">TWF506</strain>
    </source>
</reference>
<feature type="domain" description="C2H2-type" evidence="8">
    <location>
        <begin position="55"/>
        <end position="84"/>
    </location>
</feature>
<dbReference type="PANTHER" id="PTHR24394">
    <property type="entry name" value="ZINC FINGER PROTEIN"/>
    <property type="match status" value="1"/>
</dbReference>
<dbReference type="AlphaFoldDB" id="A0AAN8NKH9"/>
<keyword evidence="10" id="KW-1185">Reference proteome</keyword>
<evidence type="ECO:0000259" key="8">
    <source>
        <dbReference type="PROSITE" id="PS50157"/>
    </source>
</evidence>
<protein>
    <recommendedName>
        <fullName evidence="8">C2H2-type domain-containing protein</fullName>
    </recommendedName>
</protein>
<dbReference type="Proteomes" id="UP001307849">
    <property type="component" value="Unassembled WGS sequence"/>
</dbReference>
<keyword evidence="4 7" id="KW-0863">Zinc-finger</keyword>
<accession>A0AAN8NKH9</accession>
<dbReference type="GO" id="GO:0008270">
    <property type="term" value="F:zinc ion binding"/>
    <property type="evidence" value="ECO:0007669"/>
    <property type="project" value="UniProtKB-KW"/>
</dbReference>
<evidence type="ECO:0000256" key="4">
    <source>
        <dbReference type="ARBA" id="ARBA00022771"/>
    </source>
</evidence>
<evidence type="ECO:0000256" key="7">
    <source>
        <dbReference type="PROSITE-ProRule" id="PRU00042"/>
    </source>
</evidence>
<comment type="caution">
    <text evidence="9">The sequence shown here is derived from an EMBL/GenBank/DDBJ whole genome shotgun (WGS) entry which is preliminary data.</text>
</comment>
<proteinExistence type="predicted"/>
<dbReference type="PROSITE" id="PS50157">
    <property type="entry name" value="ZINC_FINGER_C2H2_2"/>
    <property type="match status" value="1"/>
</dbReference>
<dbReference type="GO" id="GO:0000981">
    <property type="term" value="F:DNA-binding transcription factor activity, RNA polymerase II-specific"/>
    <property type="evidence" value="ECO:0007669"/>
    <property type="project" value="TreeGrafter"/>
</dbReference>
<evidence type="ECO:0000256" key="3">
    <source>
        <dbReference type="ARBA" id="ARBA00022737"/>
    </source>
</evidence>
<evidence type="ECO:0000313" key="9">
    <source>
        <dbReference type="EMBL" id="KAK6513049.1"/>
    </source>
</evidence>
<dbReference type="SMART" id="SM00355">
    <property type="entry name" value="ZnF_C2H2"/>
    <property type="match status" value="5"/>
</dbReference>
<dbReference type="GO" id="GO:0005634">
    <property type="term" value="C:nucleus"/>
    <property type="evidence" value="ECO:0007669"/>
    <property type="project" value="UniProtKB-SubCell"/>
</dbReference>
<dbReference type="InterPro" id="IPR036236">
    <property type="entry name" value="Znf_C2H2_sf"/>
</dbReference>
<keyword evidence="2" id="KW-0479">Metal-binding</keyword>